<proteinExistence type="predicted"/>
<evidence type="ECO:0000313" key="2">
    <source>
        <dbReference type="EMBL" id="TCL00424.1"/>
    </source>
</evidence>
<dbReference type="Proteomes" id="UP000295673">
    <property type="component" value="Unassembled WGS sequence"/>
</dbReference>
<dbReference type="AlphaFoldDB" id="A0A4V2Q216"/>
<name>A0A4V2Q216_9RHOB</name>
<keyword evidence="3" id="KW-1185">Reference proteome</keyword>
<organism evidence="2 3">
    <name type="scientific">Shimia isoporae</name>
    <dbReference type="NCBI Taxonomy" id="647720"/>
    <lineage>
        <taxon>Bacteria</taxon>
        <taxon>Pseudomonadati</taxon>
        <taxon>Pseudomonadota</taxon>
        <taxon>Alphaproteobacteria</taxon>
        <taxon>Rhodobacterales</taxon>
        <taxon>Roseobacteraceae</taxon>
    </lineage>
</organism>
<gene>
    <name evidence="2" type="ORF">BXY66_3065</name>
</gene>
<feature type="domain" description="YdhG-like" evidence="1">
    <location>
        <begin position="8"/>
        <end position="104"/>
    </location>
</feature>
<accession>A0A4V2Q216</accession>
<dbReference type="InterPro" id="IPR014922">
    <property type="entry name" value="YdhG-like"/>
</dbReference>
<evidence type="ECO:0000259" key="1">
    <source>
        <dbReference type="Pfam" id="PF08818"/>
    </source>
</evidence>
<dbReference type="Pfam" id="PF08818">
    <property type="entry name" value="DUF1801"/>
    <property type="match status" value="1"/>
</dbReference>
<comment type="caution">
    <text evidence="2">The sequence shown here is derived from an EMBL/GenBank/DDBJ whole genome shotgun (WGS) entry which is preliminary data.</text>
</comment>
<dbReference type="EMBL" id="SMGR01000003">
    <property type="protein sequence ID" value="TCL00424.1"/>
    <property type="molecule type" value="Genomic_DNA"/>
</dbReference>
<sequence>MDKSTQAEVVDALEAMIAEVAPDLFARAMYGGIILEREPGIAATSVGGYFTYRAHVSFEFSQGAQLHDPGKHLEGKGKARRHIKLRTLCDVSRKEVAGFLAQAVALG</sequence>
<dbReference type="RefSeq" id="WP_132861202.1">
    <property type="nucleotide sequence ID" value="NZ_SMGR01000003.1"/>
</dbReference>
<reference evidence="2 3" key="1">
    <citation type="submission" date="2019-03" db="EMBL/GenBank/DDBJ databases">
        <title>Genomic Encyclopedia of Archaeal and Bacterial Type Strains, Phase II (KMG-II): from individual species to whole genera.</title>
        <authorList>
            <person name="Goeker M."/>
        </authorList>
    </citation>
    <scope>NUCLEOTIDE SEQUENCE [LARGE SCALE GENOMIC DNA]</scope>
    <source>
        <strain evidence="2 3">DSM 26433</strain>
    </source>
</reference>
<evidence type="ECO:0000313" key="3">
    <source>
        <dbReference type="Proteomes" id="UP000295673"/>
    </source>
</evidence>
<dbReference type="OrthoDB" id="7619808at2"/>
<protein>
    <submittedName>
        <fullName evidence="2">Uncharacterized protein DUF1801</fullName>
    </submittedName>
</protein>